<dbReference type="EMBL" id="PEXU01000057">
    <property type="protein sequence ID" value="PIS42128.1"/>
    <property type="molecule type" value="Genomic_DNA"/>
</dbReference>
<feature type="transmembrane region" description="Helical" evidence="1">
    <location>
        <begin position="160"/>
        <end position="184"/>
    </location>
</feature>
<name>A0A2H0YUF2_9BACT</name>
<keyword evidence="1" id="KW-0472">Membrane</keyword>
<proteinExistence type="predicted"/>
<evidence type="ECO:0000313" key="2">
    <source>
        <dbReference type="EMBL" id="PIS42128.1"/>
    </source>
</evidence>
<organism evidence="2 3">
    <name type="scientific">Candidatus Kerfeldbacteria bacterium CG08_land_8_20_14_0_20_40_16</name>
    <dbReference type="NCBI Taxonomy" id="2014244"/>
    <lineage>
        <taxon>Bacteria</taxon>
        <taxon>Candidatus Kerfeldiibacteriota</taxon>
    </lineage>
</organism>
<keyword evidence="1" id="KW-1133">Transmembrane helix</keyword>
<protein>
    <recommendedName>
        <fullName evidence="4">ABC transporter permease</fullName>
    </recommendedName>
</protein>
<feature type="transmembrane region" description="Helical" evidence="1">
    <location>
        <begin position="191"/>
        <end position="211"/>
    </location>
</feature>
<reference evidence="2 3" key="1">
    <citation type="submission" date="2017-09" db="EMBL/GenBank/DDBJ databases">
        <title>Depth-based differentiation of microbial function through sediment-hosted aquifers and enrichment of novel symbionts in the deep terrestrial subsurface.</title>
        <authorList>
            <person name="Probst A.J."/>
            <person name="Ladd B."/>
            <person name="Jarett J.K."/>
            <person name="Geller-Mcgrath D.E."/>
            <person name="Sieber C.M."/>
            <person name="Emerson J.B."/>
            <person name="Anantharaman K."/>
            <person name="Thomas B.C."/>
            <person name="Malmstrom R."/>
            <person name="Stieglmeier M."/>
            <person name="Klingl A."/>
            <person name="Woyke T."/>
            <person name="Ryan C.M."/>
            <person name="Banfield J.F."/>
        </authorList>
    </citation>
    <scope>NUCLEOTIDE SEQUENCE [LARGE SCALE GENOMIC DNA]</scope>
    <source>
        <strain evidence="2">CG08_land_8_20_14_0_20_40_16</strain>
    </source>
</reference>
<evidence type="ECO:0000313" key="3">
    <source>
        <dbReference type="Proteomes" id="UP000231542"/>
    </source>
</evidence>
<keyword evidence="1" id="KW-0812">Transmembrane</keyword>
<evidence type="ECO:0008006" key="4">
    <source>
        <dbReference type="Google" id="ProtNLM"/>
    </source>
</evidence>
<feature type="transmembrane region" description="Helical" evidence="1">
    <location>
        <begin position="81"/>
        <end position="101"/>
    </location>
</feature>
<gene>
    <name evidence="2" type="ORF">COT24_05320</name>
</gene>
<feature type="transmembrane region" description="Helical" evidence="1">
    <location>
        <begin position="16"/>
        <end position="37"/>
    </location>
</feature>
<dbReference type="Proteomes" id="UP000231542">
    <property type="component" value="Unassembled WGS sequence"/>
</dbReference>
<dbReference type="Pfam" id="PF12679">
    <property type="entry name" value="ABC2_membrane_2"/>
    <property type="match status" value="1"/>
</dbReference>
<dbReference type="GO" id="GO:0005886">
    <property type="term" value="C:plasma membrane"/>
    <property type="evidence" value="ECO:0007669"/>
    <property type="project" value="UniProtKB-SubCell"/>
</dbReference>
<dbReference type="PANTHER" id="PTHR37305:SF1">
    <property type="entry name" value="MEMBRANE PROTEIN"/>
    <property type="match status" value="1"/>
</dbReference>
<dbReference type="PANTHER" id="PTHR37305">
    <property type="entry name" value="INTEGRAL MEMBRANE PROTEIN-RELATED"/>
    <property type="match status" value="1"/>
</dbReference>
<feature type="transmembrane region" description="Helical" evidence="1">
    <location>
        <begin position="122"/>
        <end position="148"/>
    </location>
</feature>
<dbReference type="AlphaFoldDB" id="A0A2H0YUF2"/>
<accession>A0A2H0YUF2</accession>
<evidence type="ECO:0000256" key="1">
    <source>
        <dbReference type="SAM" id="Phobius"/>
    </source>
</evidence>
<sequence length="268" mass="30752">MIRIFLRIIRDKKTSIIVYSVAGILLLWMYVAMFPSIRDQAESLSELMQSYPEGFLEAFGIDEGFNFDRLENFVSIEHFSLIWPIMVIFMLVSFAGAGITGEIEKGTVEIPLSRPVSRIGIFFGRYLAGLFILLIFTIFSVFAVVPLANLHAIDYVFENYTTFAILGFLFGWAIFSLAMMFSAFFSEKSRVYMFIGSLLITMYVLNLIAVLKESFQDLKFLSFFYYYDYKSAVVDNTINSEAIWVFAAVIIFCTFIGAIWYKNRDIAV</sequence>
<feature type="transmembrane region" description="Helical" evidence="1">
    <location>
        <begin position="242"/>
        <end position="261"/>
    </location>
</feature>
<comment type="caution">
    <text evidence="2">The sequence shown here is derived from an EMBL/GenBank/DDBJ whole genome shotgun (WGS) entry which is preliminary data.</text>
</comment>
<dbReference type="GO" id="GO:0140359">
    <property type="term" value="F:ABC-type transporter activity"/>
    <property type="evidence" value="ECO:0007669"/>
    <property type="project" value="InterPro"/>
</dbReference>